<dbReference type="InterPro" id="IPR002934">
    <property type="entry name" value="Polymerase_NTP_transf_dom"/>
</dbReference>
<sequence>MDYHGVAEKFAEDVKKSFGNLVRDIILFGSVARGDYGSDSDIDVLVVVDADPWEIQKRISDLVVGYLLKYGVYVSAKVVSLSEFELMKDINTAFYTNIRREGVSLGQ</sequence>
<dbReference type="EMBL" id="CP014862">
    <property type="protein sequence ID" value="ASJ03063.1"/>
    <property type="molecule type" value="Genomic_DNA"/>
</dbReference>
<dbReference type="AlphaFoldDB" id="A0A2Z2MC25"/>
<dbReference type="SUPFAM" id="SSF81301">
    <property type="entry name" value="Nucleotidyltransferase"/>
    <property type="match status" value="1"/>
</dbReference>
<gene>
    <name evidence="2" type="ORF">A3L09_07245</name>
</gene>
<reference evidence="2 3" key="1">
    <citation type="submission" date="2016-03" db="EMBL/GenBank/DDBJ databases">
        <title>Complete genome sequence of Thermococcus profundus strain DT5432.</title>
        <authorList>
            <person name="Oger P.M."/>
        </authorList>
    </citation>
    <scope>NUCLEOTIDE SEQUENCE [LARGE SCALE GENOMIC DNA]</scope>
    <source>
        <strain evidence="2 3">DT 5432</strain>
    </source>
</reference>
<dbReference type="OrthoDB" id="9287at2157"/>
<dbReference type="CDD" id="cd05403">
    <property type="entry name" value="NT_KNTase_like"/>
    <property type="match status" value="1"/>
</dbReference>
<name>A0A2Z2MC25_THEPR</name>
<evidence type="ECO:0000313" key="2">
    <source>
        <dbReference type="EMBL" id="ASJ03063.1"/>
    </source>
</evidence>
<dbReference type="KEGG" id="tprf:A3L09_07245"/>
<feature type="domain" description="Polymerase nucleotidyl transferase" evidence="1">
    <location>
        <begin position="8"/>
        <end position="54"/>
    </location>
</feature>
<dbReference type="InterPro" id="IPR043519">
    <property type="entry name" value="NT_sf"/>
</dbReference>
<dbReference type="Gene3D" id="3.30.460.10">
    <property type="entry name" value="Beta Polymerase, domain 2"/>
    <property type="match status" value="1"/>
</dbReference>
<dbReference type="InterPro" id="IPR052548">
    <property type="entry name" value="Type_VII_TA_antitoxin"/>
</dbReference>
<dbReference type="Pfam" id="PF01909">
    <property type="entry name" value="NTP_transf_2"/>
    <property type="match status" value="1"/>
</dbReference>
<evidence type="ECO:0000259" key="1">
    <source>
        <dbReference type="Pfam" id="PF01909"/>
    </source>
</evidence>
<dbReference type="Proteomes" id="UP000250179">
    <property type="component" value="Chromosome"/>
</dbReference>
<evidence type="ECO:0000313" key="3">
    <source>
        <dbReference type="Proteomes" id="UP000250179"/>
    </source>
</evidence>
<organism evidence="2 3">
    <name type="scientific">Thermococcus profundus</name>
    <dbReference type="NCBI Taxonomy" id="49899"/>
    <lineage>
        <taxon>Archaea</taxon>
        <taxon>Methanobacteriati</taxon>
        <taxon>Methanobacteriota</taxon>
        <taxon>Thermococci</taxon>
        <taxon>Thermococcales</taxon>
        <taxon>Thermococcaceae</taxon>
        <taxon>Thermococcus</taxon>
    </lineage>
</organism>
<accession>A0A2Z2MC25</accession>
<dbReference type="GO" id="GO:0016779">
    <property type="term" value="F:nucleotidyltransferase activity"/>
    <property type="evidence" value="ECO:0007669"/>
    <property type="project" value="InterPro"/>
</dbReference>
<protein>
    <recommendedName>
        <fullName evidence="1">Polymerase nucleotidyl transferase domain-containing protein</fullName>
    </recommendedName>
</protein>
<keyword evidence="3" id="KW-1185">Reference proteome</keyword>
<proteinExistence type="predicted"/>
<dbReference type="PANTHER" id="PTHR33933">
    <property type="entry name" value="NUCLEOTIDYLTRANSFERASE"/>
    <property type="match status" value="1"/>
</dbReference>
<dbReference type="PANTHER" id="PTHR33933:SF3">
    <property type="entry name" value="PROTEIN ADENYLYLTRANSFERASE MJ0604-RELATED"/>
    <property type="match status" value="1"/>
</dbReference>